<keyword evidence="1" id="KW-0472">Membrane</keyword>
<sequence>MAIEFSFTLVYRLVELVRAPPTKTHGKRAIVTSRPSQVLMVGSLVVTVAVSYLKPFPTDLTRAFCRYLMALLFGYIFVLTADIACRFLGGGVAAIAMFAFTVVGFALFTATAASLGYNYFQTTLIVPLFAILALDGLLLGIDAVLTYARVKRTSLVTAPKLSLR</sequence>
<organism evidence="2 3">
    <name type="scientific">Frankliniella occidentalis</name>
    <name type="common">Western flower thrips</name>
    <name type="synonym">Euthrips occidentalis</name>
    <dbReference type="NCBI Taxonomy" id="133901"/>
    <lineage>
        <taxon>Eukaryota</taxon>
        <taxon>Metazoa</taxon>
        <taxon>Ecdysozoa</taxon>
        <taxon>Arthropoda</taxon>
        <taxon>Hexapoda</taxon>
        <taxon>Insecta</taxon>
        <taxon>Pterygota</taxon>
        <taxon>Neoptera</taxon>
        <taxon>Paraneoptera</taxon>
        <taxon>Thysanoptera</taxon>
        <taxon>Terebrantia</taxon>
        <taxon>Thripoidea</taxon>
        <taxon>Thripidae</taxon>
        <taxon>Frankliniella</taxon>
    </lineage>
</organism>
<dbReference type="GeneID" id="113204323"/>
<gene>
    <name evidence="3" type="primary">LOC113204323</name>
</gene>
<dbReference type="Proteomes" id="UP000504606">
    <property type="component" value="Unplaced"/>
</dbReference>
<feature type="transmembrane region" description="Helical" evidence="1">
    <location>
        <begin position="92"/>
        <end position="112"/>
    </location>
</feature>
<protein>
    <submittedName>
        <fullName evidence="3">Uncharacterized protein LOC113204323</fullName>
    </submittedName>
</protein>
<dbReference type="KEGG" id="foc:113204323"/>
<name>A0A9C6XBK1_FRAOC</name>
<evidence type="ECO:0000313" key="2">
    <source>
        <dbReference type="Proteomes" id="UP000504606"/>
    </source>
</evidence>
<dbReference type="RefSeq" id="XP_052133201.1">
    <property type="nucleotide sequence ID" value="XM_052277241.1"/>
</dbReference>
<evidence type="ECO:0000256" key="1">
    <source>
        <dbReference type="SAM" id="Phobius"/>
    </source>
</evidence>
<dbReference type="AlphaFoldDB" id="A0A9C6XBK1"/>
<evidence type="ECO:0000313" key="3">
    <source>
        <dbReference type="RefSeq" id="XP_052133201.1"/>
    </source>
</evidence>
<proteinExistence type="predicted"/>
<feature type="transmembrane region" description="Helical" evidence="1">
    <location>
        <begin position="67"/>
        <end position="85"/>
    </location>
</feature>
<keyword evidence="1" id="KW-0812">Transmembrane</keyword>
<keyword evidence="1" id="KW-1133">Transmembrane helix</keyword>
<feature type="transmembrane region" description="Helical" evidence="1">
    <location>
        <begin position="124"/>
        <end position="145"/>
    </location>
</feature>
<reference evidence="3" key="1">
    <citation type="submission" date="2025-08" db="UniProtKB">
        <authorList>
            <consortium name="RefSeq"/>
        </authorList>
    </citation>
    <scope>IDENTIFICATION</scope>
    <source>
        <tissue evidence="3">Whole organism</tissue>
    </source>
</reference>
<keyword evidence="2" id="KW-1185">Reference proteome</keyword>
<feature type="transmembrane region" description="Helical" evidence="1">
    <location>
        <begin position="38"/>
        <end position="55"/>
    </location>
</feature>
<accession>A0A9C6XBK1</accession>